<accession>A0AAV1R3V6</accession>
<evidence type="ECO:0008006" key="3">
    <source>
        <dbReference type="Google" id="ProtNLM"/>
    </source>
</evidence>
<comment type="caution">
    <text evidence="1">The sequence shown here is derived from an EMBL/GenBank/DDBJ whole genome shotgun (WGS) entry which is preliminary data.</text>
</comment>
<dbReference type="EMBL" id="CAWUPB010000857">
    <property type="protein sequence ID" value="CAK7327494.1"/>
    <property type="molecule type" value="Genomic_DNA"/>
</dbReference>
<name>A0AAV1R3V6_9ROSI</name>
<organism evidence="1 2">
    <name type="scientific">Dovyalis caffra</name>
    <dbReference type="NCBI Taxonomy" id="77055"/>
    <lineage>
        <taxon>Eukaryota</taxon>
        <taxon>Viridiplantae</taxon>
        <taxon>Streptophyta</taxon>
        <taxon>Embryophyta</taxon>
        <taxon>Tracheophyta</taxon>
        <taxon>Spermatophyta</taxon>
        <taxon>Magnoliopsida</taxon>
        <taxon>eudicotyledons</taxon>
        <taxon>Gunneridae</taxon>
        <taxon>Pentapetalae</taxon>
        <taxon>rosids</taxon>
        <taxon>fabids</taxon>
        <taxon>Malpighiales</taxon>
        <taxon>Salicaceae</taxon>
        <taxon>Flacourtieae</taxon>
        <taxon>Dovyalis</taxon>
    </lineage>
</organism>
<sequence>MALDVINIVKKQKRKLKNFSWKMKFAQLGSNVNPLQAVTGLLDWHLLEITTKGFCNDIYQLHFCGHKASGNAFSKK</sequence>
<evidence type="ECO:0000313" key="2">
    <source>
        <dbReference type="Proteomes" id="UP001314170"/>
    </source>
</evidence>
<dbReference type="AlphaFoldDB" id="A0AAV1R3V6"/>
<dbReference type="Proteomes" id="UP001314170">
    <property type="component" value="Unassembled WGS sequence"/>
</dbReference>
<reference evidence="1 2" key="1">
    <citation type="submission" date="2024-01" db="EMBL/GenBank/DDBJ databases">
        <authorList>
            <person name="Waweru B."/>
        </authorList>
    </citation>
    <scope>NUCLEOTIDE SEQUENCE [LARGE SCALE GENOMIC DNA]</scope>
</reference>
<keyword evidence="2" id="KW-1185">Reference proteome</keyword>
<protein>
    <recommendedName>
        <fullName evidence="3">Ribosomal protein S19</fullName>
    </recommendedName>
</protein>
<gene>
    <name evidence="1" type="ORF">DCAF_LOCUS5206</name>
</gene>
<proteinExistence type="predicted"/>
<evidence type="ECO:0000313" key="1">
    <source>
        <dbReference type="EMBL" id="CAK7327494.1"/>
    </source>
</evidence>
<feature type="non-terminal residue" evidence="1">
    <location>
        <position position="76"/>
    </location>
</feature>